<dbReference type="SUPFAM" id="SSF53686">
    <property type="entry name" value="Tryptophan synthase beta subunit-like PLP-dependent enzymes"/>
    <property type="match status" value="1"/>
</dbReference>
<gene>
    <name evidence="4" type="ORF">ACFSKV_07780</name>
</gene>
<protein>
    <submittedName>
        <fullName evidence="4">Diaminopropionate ammonia-lyase</fullName>
        <ecNumber evidence="4">4.3.1.15</ecNumber>
    </submittedName>
</protein>
<reference evidence="5" key="1">
    <citation type="journal article" date="2019" name="Int. J. Syst. Evol. Microbiol.">
        <title>The Global Catalogue of Microorganisms (GCM) 10K type strain sequencing project: providing services to taxonomists for standard genome sequencing and annotation.</title>
        <authorList>
            <consortium name="The Broad Institute Genomics Platform"/>
            <consortium name="The Broad Institute Genome Sequencing Center for Infectious Disease"/>
            <person name="Wu L."/>
            <person name="Ma J."/>
        </authorList>
    </citation>
    <scope>NUCLEOTIDE SEQUENCE [LARGE SCALE GENOMIC DNA]</scope>
    <source>
        <strain evidence="5">KCTC 19812</strain>
    </source>
</reference>
<keyword evidence="5" id="KW-1185">Reference proteome</keyword>
<dbReference type="EC" id="4.3.1.15" evidence="4"/>
<dbReference type="PANTHER" id="PTHR42937">
    <property type="match status" value="1"/>
</dbReference>
<dbReference type="InterPro" id="IPR036052">
    <property type="entry name" value="TrpB-like_PALP_sf"/>
</dbReference>
<dbReference type="EMBL" id="JBHUIV010000011">
    <property type="protein sequence ID" value="MFD2201462.1"/>
    <property type="molecule type" value="Genomic_DNA"/>
</dbReference>
<dbReference type="PANTHER" id="PTHR42937:SF1">
    <property type="entry name" value="DIAMINOPROPIONATE AMMONIA-LYASE"/>
    <property type="match status" value="1"/>
</dbReference>
<keyword evidence="4" id="KW-0456">Lyase</keyword>
<name>A0ABW5B6B5_9BACT</name>
<dbReference type="Proteomes" id="UP001597414">
    <property type="component" value="Unassembled WGS sequence"/>
</dbReference>
<evidence type="ECO:0000313" key="5">
    <source>
        <dbReference type="Proteomes" id="UP001597414"/>
    </source>
</evidence>
<accession>A0ABW5B6B5</accession>
<dbReference type="InterPro" id="IPR001926">
    <property type="entry name" value="TrpB-like_PALP"/>
</dbReference>
<organism evidence="4 5">
    <name type="scientific">Shivajiella indica</name>
    <dbReference type="NCBI Taxonomy" id="872115"/>
    <lineage>
        <taxon>Bacteria</taxon>
        <taxon>Pseudomonadati</taxon>
        <taxon>Bacteroidota</taxon>
        <taxon>Cytophagia</taxon>
        <taxon>Cytophagales</taxon>
        <taxon>Cyclobacteriaceae</taxon>
        <taxon>Shivajiella</taxon>
    </lineage>
</organism>
<evidence type="ECO:0000256" key="2">
    <source>
        <dbReference type="ARBA" id="ARBA00022898"/>
    </source>
</evidence>
<dbReference type="Pfam" id="PF00291">
    <property type="entry name" value="PALP"/>
    <property type="match status" value="1"/>
</dbReference>
<dbReference type="Gene3D" id="3.40.50.1100">
    <property type="match status" value="2"/>
</dbReference>
<dbReference type="GO" id="GO:0008838">
    <property type="term" value="F:diaminopropionate ammonia-lyase activity"/>
    <property type="evidence" value="ECO:0007669"/>
    <property type="project" value="UniProtKB-EC"/>
</dbReference>
<keyword evidence="2" id="KW-0663">Pyridoxal phosphate</keyword>
<dbReference type="NCBIfam" id="NF006058">
    <property type="entry name" value="PRK08206.1"/>
    <property type="match status" value="1"/>
</dbReference>
<evidence type="ECO:0000259" key="3">
    <source>
        <dbReference type="Pfam" id="PF00291"/>
    </source>
</evidence>
<evidence type="ECO:0000313" key="4">
    <source>
        <dbReference type="EMBL" id="MFD2201462.1"/>
    </source>
</evidence>
<comment type="cofactor">
    <cofactor evidence="1">
        <name>pyridoxal 5'-phosphate</name>
        <dbReference type="ChEBI" id="CHEBI:597326"/>
    </cofactor>
</comment>
<comment type="caution">
    <text evidence="4">The sequence shown here is derived from an EMBL/GenBank/DDBJ whole genome shotgun (WGS) entry which is preliminary data.</text>
</comment>
<evidence type="ECO:0000256" key="1">
    <source>
        <dbReference type="ARBA" id="ARBA00001933"/>
    </source>
</evidence>
<proteinExistence type="predicted"/>
<sequence length="370" mass="41358">MENYFINYPKNTISSNLTTEILTASRAIEYHKTLPLYQPTPLVSLPNLAQKYYVGNIYVKDESHRFGLNAFKGLGASYAIHKILEVQPHIEVFCTATDGNHGRAVAWASKIAHKKAIIFVPRDTTDNRINAIKYEGAQVIKVDGNYDETCAMAKEMSKKEGWKLVQDTAWENYEEIPAQIMAGYLTHFQELEDNLHCLPKPKIDIVFLQAGVGSWAGSGIWYYLNRYGSNHPKIIVIEPWESDGILASFKAGKRVIPNCTFNTIMAGLNCGIPSLSAWDIIQSGTDISIKIKDKFAEHAMRELYYPNGNDKRIIAGESGAAGLAGFFAIMTSGDLQLLKEKLEINPTTNILFYNTEGATDLDSFNKIMNQ</sequence>
<dbReference type="RefSeq" id="WP_380801391.1">
    <property type="nucleotide sequence ID" value="NZ_JBHUIV010000011.1"/>
</dbReference>
<feature type="domain" description="Tryptophan synthase beta chain-like PALP" evidence="3">
    <location>
        <begin position="35"/>
        <end position="328"/>
    </location>
</feature>